<dbReference type="KEGG" id="lak:106179611"/>
<dbReference type="InParanoid" id="A0A1S3K8F8"/>
<feature type="signal peptide" evidence="2">
    <location>
        <begin position="1"/>
        <end position="22"/>
    </location>
</feature>
<dbReference type="RefSeq" id="XP_013418782.1">
    <property type="nucleotide sequence ID" value="XM_013563328.2"/>
</dbReference>
<proteinExistence type="predicted"/>
<keyword evidence="3" id="KW-1185">Reference proteome</keyword>
<reference evidence="4" key="1">
    <citation type="submission" date="2025-08" db="UniProtKB">
        <authorList>
            <consortium name="RefSeq"/>
        </authorList>
    </citation>
    <scope>IDENTIFICATION</scope>
    <source>
        <tissue evidence="4">Gonads</tissue>
    </source>
</reference>
<dbReference type="AlphaFoldDB" id="A0A1S3K8F8"/>
<sequence length="231" mass="25661">MQATKCWVIIALCSTRVTLVDPATTFVINSYPDSKYTTDPTSTSTSTNPYSTNDRNLDDATTAKDRLDFSLPDMPIPSSSTSPLPPMGTTPFNQKTWQTATRPAEVQPLVQSELTLEGAGLQPTRQQQIKGKHNRKLKGFSAVQAKFIWLFGSKDEGVDYEKMLGNFGVAVDFHKEFSKESAAGIYHMNALDANEDDFHLLKKLALRKLKESLLKQGISKIKLKVKSMISK</sequence>
<feature type="region of interest" description="Disordered" evidence="1">
    <location>
        <begin position="30"/>
        <end position="58"/>
    </location>
</feature>
<accession>A0A1S3K8F8</accession>
<evidence type="ECO:0000256" key="2">
    <source>
        <dbReference type="SAM" id="SignalP"/>
    </source>
</evidence>
<organism evidence="3 4">
    <name type="scientific">Lingula anatina</name>
    <name type="common">Brachiopod</name>
    <name type="synonym">Lingula unguis</name>
    <dbReference type="NCBI Taxonomy" id="7574"/>
    <lineage>
        <taxon>Eukaryota</taxon>
        <taxon>Metazoa</taxon>
        <taxon>Spiralia</taxon>
        <taxon>Lophotrochozoa</taxon>
        <taxon>Brachiopoda</taxon>
        <taxon>Linguliformea</taxon>
        <taxon>Lingulata</taxon>
        <taxon>Lingulida</taxon>
        <taxon>Linguloidea</taxon>
        <taxon>Lingulidae</taxon>
        <taxon>Lingula</taxon>
    </lineage>
</organism>
<evidence type="ECO:0000313" key="4">
    <source>
        <dbReference type="RefSeq" id="XP_013418782.1"/>
    </source>
</evidence>
<feature type="chain" id="PRO_5010208227" evidence="2">
    <location>
        <begin position="23"/>
        <end position="231"/>
    </location>
</feature>
<evidence type="ECO:0000313" key="3">
    <source>
        <dbReference type="Proteomes" id="UP000085678"/>
    </source>
</evidence>
<gene>
    <name evidence="4" type="primary">LOC106179611</name>
</gene>
<feature type="compositionally biased region" description="Low complexity" evidence="1">
    <location>
        <begin position="37"/>
        <end position="54"/>
    </location>
</feature>
<keyword evidence="2" id="KW-0732">Signal</keyword>
<evidence type="ECO:0000256" key="1">
    <source>
        <dbReference type="SAM" id="MobiDB-lite"/>
    </source>
</evidence>
<protein>
    <submittedName>
        <fullName evidence="4">Uncharacterized protein LOC106179611</fullName>
    </submittedName>
</protein>
<name>A0A1S3K8F8_LINAN</name>
<dbReference type="Proteomes" id="UP000085678">
    <property type="component" value="Unplaced"/>
</dbReference>
<feature type="region of interest" description="Disordered" evidence="1">
    <location>
        <begin position="68"/>
        <end position="87"/>
    </location>
</feature>
<dbReference type="GeneID" id="106179611"/>